<sequence length="367" mass="39614">MSSILSSNFSLLSFTISAALNPYLTVPLLLLLAKTPPSLHEQLLRRLSPSSLLKVQRALPTIIKTLKWLVSLGLIGSVSRVLNQAALNGWRFRTLKERKRWNWEKEVAVVTGGSSGIGEAVAKLLVARGVRVAVVDVLPLGEEAEKDPHITHFPCDLTSPTAITSTAALIRETLGNPSILINNAGIAKSHSILATSDDFLRKMFAVNLFSHWSTVREFLPDMIKTNKGHVVSIASLASYVTLAGMADYAAAKAGVLAFNEGLNQELRALYHAPDVLTTSVHPTFAATALTKEWQSTLEGNGATILTKEAVAEAVVEQVFSCRGGQLVIPGRVGWMTMMKGLPNWAQEVLRDGGSRGVMDARGRLMGT</sequence>
<evidence type="ECO:0000256" key="5">
    <source>
        <dbReference type="ARBA" id="ARBA00022989"/>
    </source>
</evidence>
<dbReference type="InterPro" id="IPR002347">
    <property type="entry name" value="SDR_fam"/>
</dbReference>
<evidence type="ECO:0000313" key="13">
    <source>
        <dbReference type="EMBL" id="KAF2491553.1"/>
    </source>
</evidence>
<dbReference type="PANTHER" id="PTHR24322:SF736">
    <property type="entry name" value="RETINOL DEHYDROGENASE 10"/>
    <property type="match status" value="1"/>
</dbReference>
<evidence type="ECO:0000256" key="10">
    <source>
        <dbReference type="ARBA" id="ARBA00068717"/>
    </source>
</evidence>
<organism evidence="13 14">
    <name type="scientific">Lophium mytilinum</name>
    <dbReference type="NCBI Taxonomy" id="390894"/>
    <lineage>
        <taxon>Eukaryota</taxon>
        <taxon>Fungi</taxon>
        <taxon>Dikarya</taxon>
        <taxon>Ascomycota</taxon>
        <taxon>Pezizomycotina</taxon>
        <taxon>Dothideomycetes</taxon>
        <taxon>Pleosporomycetidae</taxon>
        <taxon>Mytilinidiales</taxon>
        <taxon>Mytilinidiaceae</taxon>
        <taxon>Lophium</taxon>
    </lineage>
</organism>
<reference evidence="13" key="1">
    <citation type="journal article" date="2020" name="Stud. Mycol.">
        <title>101 Dothideomycetes genomes: a test case for predicting lifestyles and emergence of pathogens.</title>
        <authorList>
            <person name="Haridas S."/>
            <person name="Albert R."/>
            <person name="Binder M."/>
            <person name="Bloem J."/>
            <person name="Labutti K."/>
            <person name="Salamov A."/>
            <person name="Andreopoulos B."/>
            <person name="Baker S."/>
            <person name="Barry K."/>
            <person name="Bills G."/>
            <person name="Bluhm B."/>
            <person name="Cannon C."/>
            <person name="Castanera R."/>
            <person name="Culley D."/>
            <person name="Daum C."/>
            <person name="Ezra D."/>
            <person name="Gonzalez J."/>
            <person name="Henrissat B."/>
            <person name="Kuo A."/>
            <person name="Liang C."/>
            <person name="Lipzen A."/>
            <person name="Lutzoni F."/>
            <person name="Magnuson J."/>
            <person name="Mondo S."/>
            <person name="Nolan M."/>
            <person name="Ohm R."/>
            <person name="Pangilinan J."/>
            <person name="Park H.-J."/>
            <person name="Ramirez L."/>
            <person name="Alfaro M."/>
            <person name="Sun H."/>
            <person name="Tritt A."/>
            <person name="Yoshinaga Y."/>
            <person name="Zwiers L.-H."/>
            <person name="Turgeon B."/>
            <person name="Goodwin S."/>
            <person name="Spatafora J."/>
            <person name="Crous P."/>
            <person name="Grigoriev I."/>
        </authorList>
    </citation>
    <scope>NUCLEOTIDE SEQUENCE</scope>
    <source>
        <strain evidence="13">CBS 269.34</strain>
    </source>
</reference>
<evidence type="ECO:0000256" key="7">
    <source>
        <dbReference type="ARBA" id="ARBA00023098"/>
    </source>
</evidence>
<keyword evidence="14" id="KW-1185">Reference proteome</keyword>
<dbReference type="SUPFAM" id="SSF51735">
    <property type="entry name" value="NAD(P)-binding Rossmann-fold domains"/>
    <property type="match status" value="1"/>
</dbReference>
<evidence type="ECO:0000256" key="2">
    <source>
        <dbReference type="ARBA" id="ARBA00006484"/>
    </source>
</evidence>
<dbReference type="GO" id="GO:0016020">
    <property type="term" value="C:membrane"/>
    <property type="evidence" value="ECO:0007669"/>
    <property type="project" value="UniProtKB-SubCell"/>
</dbReference>
<evidence type="ECO:0000256" key="12">
    <source>
        <dbReference type="RuleBase" id="RU000363"/>
    </source>
</evidence>
<comment type="function">
    <text evidence="9">Catalyzes the reduction of all-trans-retinal to all-trans-retinol in the presence of NADPH.</text>
</comment>
<evidence type="ECO:0000256" key="1">
    <source>
        <dbReference type="ARBA" id="ARBA00004141"/>
    </source>
</evidence>
<dbReference type="Gene3D" id="3.40.50.720">
    <property type="entry name" value="NAD(P)-binding Rossmann-like Domain"/>
    <property type="match status" value="1"/>
</dbReference>
<dbReference type="FunFam" id="3.40.50.720:FF:000131">
    <property type="entry name" value="Short-chain dehydrogenase/reductase 3"/>
    <property type="match status" value="1"/>
</dbReference>
<evidence type="ECO:0000256" key="8">
    <source>
        <dbReference type="ARBA" id="ARBA00023136"/>
    </source>
</evidence>
<proteinExistence type="inferred from homology"/>
<evidence type="ECO:0000313" key="14">
    <source>
        <dbReference type="Proteomes" id="UP000799750"/>
    </source>
</evidence>
<dbReference type="Proteomes" id="UP000799750">
    <property type="component" value="Unassembled WGS sequence"/>
</dbReference>
<gene>
    <name evidence="13" type="ORF">BU16DRAFT_542665</name>
</gene>
<accession>A0A6A6QIR9</accession>
<keyword evidence="8" id="KW-0472">Membrane</keyword>
<dbReference type="PRINTS" id="PR00081">
    <property type="entry name" value="GDHRDH"/>
</dbReference>
<dbReference type="InterPro" id="IPR036291">
    <property type="entry name" value="NAD(P)-bd_dom_sf"/>
</dbReference>
<dbReference type="EMBL" id="MU004195">
    <property type="protein sequence ID" value="KAF2491553.1"/>
    <property type="molecule type" value="Genomic_DNA"/>
</dbReference>
<evidence type="ECO:0000256" key="9">
    <source>
        <dbReference type="ARBA" id="ARBA00059620"/>
    </source>
</evidence>
<keyword evidence="6" id="KW-0560">Oxidoreductase</keyword>
<keyword evidence="3" id="KW-0812">Transmembrane</keyword>
<evidence type="ECO:0000256" key="3">
    <source>
        <dbReference type="ARBA" id="ARBA00022692"/>
    </source>
</evidence>
<keyword evidence="4" id="KW-0521">NADP</keyword>
<keyword evidence="5" id="KW-1133">Transmembrane helix</keyword>
<dbReference type="PANTHER" id="PTHR24322">
    <property type="entry name" value="PKSB"/>
    <property type="match status" value="1"/>
</dbReference>
<dbReference type="AlphaFoldDB" id="A0A6A6QIR9"/>
<keyword evidence="7" id="KW-0443">Lipid metabolism</keyword>
<dbReference type="Pfam" id="PF00106">
    <property type="entry name" value="adh_short"/>
    <property type="match status" value="1"/>
</dbReference>
<evidence type="ECO:0000256" key="11">
    <source>
        <dbReference type="ARBA" id="ARBA00082544"/>
    </source>
</evidence>
<evidence type="ECO:0000256" key="6">
    <source>
        <dbReference type="ARBA" id="ARBA00023002"/>
    </source>
</evidence>
<comment type="similarity">
    <text evidence="2 12">Belongs to the short-chain dehydrogenases/reductases (SDR) family.</text>
</comment>
<dbReference type="PRINTS" id="PR00080">
    <property type="entry name" value="SDRFAMILY"/>
</dbReference>
<evidence type="ECO:0000256" key="4">
    <source>
        <dbReference type="ARBA" id="ARBA00022857"/>
    </source>
</evidence>
<dbReference type="GO" id="GO:0052650">
    <property type="term" value="F:all-trans-retinol dehydrogenase (NADP+) activity"/>
    <property type="evidence" value="ECO:0007669"/>
    <property type="project" value="UniProtKB-ARBA"/>
</dbReference>
<comment type="subcellular location">
    <subcellularLocation>
        <location evidence="1">Membrane</location>
        <topology evidence="1">Multi-pass membrane protein</topology>
    </subcellularLocation>
</comment>
<name>A0A6A6QIR9_9PEZI</name>
<protein>
    <recommendedName>
        <fullName evidence="10">Short-chain dehydrogenase/reductase 3</fullName>
    </recommendedName>
    <alternativeName>
        <fullName evidence="11">Retinal short-chain dehydrogenase/reductase 1</fullName>
    </alternativeName>
</protein>
<dbReference type="OrthoDB" id="10253736at2759"/>